<dbReference type="InterPro" id="IPR015378">
    <property type="entry name" value="Transposase-like_Mu_C"/>
</dbReference>
<keyword evidence="3" id="KW-1185">Reference proteome</keyword>
<dbReference type="EMBL" id="BBMS01000071">
    <property type="protein sequence ID" value="GAL29692.1"/>
    <property type="molecule type" value="Genomic_DNA"/>
</dbReference>
<organism evidence="2 3">
    <name type="scientific">Vibrio variabilis</name>
    <dbReference type="NCBI Taxonomy" id="990271"/>
    <lineage>
        <taxon>Bacteria</taxon>
        <taxon>Pseudomonadati</taxon>
        <taxon>Pseudomonadota</taxon>
        <taxon>Gammaproteobacteria</taxon>
        <taxon>Vibrionales</taxon>
        <taxon>Vibrionaceae</taxon>
        <taxon>Vibrio</taxon>
    </lineage>
</organism>
<dbReference type="InterPro" id="IPR009004">
    <property type="entry name" value="Transposase_Mu_C"/>
</dbReference>
<reference evidence="3" key="1">
    <citation type="submission" date="2014-09" db="EMBL/GenBank/DDBJ databases">
        <title>Vibrio variabilis JCM 19239. (C206) whole genome shotgun sequence.</title>
        <authorList>
            <person name="Sawabe T."/>
            <person name="Meirelles P."/>
            <person name="Nakanishi M."/>
            <person name="Sayaka M."/>
            <person name="Hattori M."/>
            <person name="Ohkuma M."/>
        </authorList>
    </citation>
    <scope>NUCLEOTIDE SEQUENCE [LARGE SCALE GENOMIC DNA]</scope>
    <source>
        <strain evidence="3">JCM 19239</strain>
    </source>
</reference>
<proteinExistence type="predicted"/>
<evidence type="ECO:0000313" key="2">
    <source>
        <dbReference type="EMBL" id="GAL29692.1"/>
    </source>
</evidence>
<comment type="caution">
    <text evidence="2">The sequence shown here is derived from an EMBL/GenBank/DDBJ whole genome shotgun (WGS) entry which is preliminary data.</text>
</comment>
<sequence>MSKIEFARFYCGKDQADEVRTKLVMDVKRANKQGKPSPLPTIWEWRETFERWLDKYHHRPHPEHKHTTPAEMFTQLSRTPVHTDLCDLMKRQEWRSVSRGMVSLYNRKYRHPALLAWNGQKVIVEYDWWNDSLVTIRSQQQVLICDAEIVYRARFVSESFSEDAKAKQLKHSIARLETKKNEAIARSTASIDHVQQMDAVAQLSDLAGLIEGNEAEQWEFKDNLLDYLD</sequence>
<dbReference type="InterPro" id="IPR012337">
    <property type="entry name" value="RNaseH-like_sf"/>
</dbReference>
<evidence type="ECO:0000313" key="3">
    <source>
        <dbReference type="Proteomes" id="UP000029223"/>
    </source>
</evidence>
<accession>A0ABQ0JLR0</accession>
<feature type="domain" description="Transposase-like Mu C-terminal" evidence="1">
    <location>
        <begin position="88"/>
        <end position="145"/>
    </location>
</feature>
<evidence type="ECO:0000259" key="1">
    <source>
        <dbReference type="Pfam" id="PF09299"/>
    </source>
</evidence>
<dbReference type="SUPFAM" id="SSF50610">
    <property type="entry name" value="mu transposase, C-terminal domain"/>
    <property type="match status" value="1"/>
</dbReference>
<dbReference type="Proteomes" id="UP000029223">
    <property type="component" value="Unassembled WGS sequence"/>
</dbReference>
<gene>
    <name evidence="2" type="ORF">JCM19239_6040</name>
</gene>
<dbReference type="Pfam" id="PF09299">
    <property type="entry name" value="Mu-transpos_C"/>
    <property type="match status" value="1"/>
</dbReference>
<dbReference type="SUPFAM" id="SSF53098">
    <property type="entry name" value="Ribonuclease H-like"/>
    <property type="match status" value="1"/>
</dbReference>
<name>A0ABQ0JLR0_9VIBR</name>
<protein>
    <submittedName>
        <fullName evidence="2">Transposase</fullName>
    </submittedName>
</protein>